<protein>
    <submittedName>
        <fullName evidence="2">Uncharacterized protein</fullName>
    </submittedName>
</protein>
<reference evidence="2" key="1">
    <citation type="submission" date="2016-10" db="EMBL/GenBank/DDBJ databases">
        <title>Sequence of Gallionella enrichment culture.</title>
        <authorList>
            <person name="Poehlein A."/>
            <person name="Muehling M."/>
            <person name="Daniel R."/>
        </authorList>
    </citation>
    <scope>NUCLEOTIDE SEQUENCE</scope>
</reference>
<keyword evidence="1" id="KW-1133">Transmembrane helix</keyword>
<keyword evidence="1" id="KW-0812">Transmembrane</keyword>
<organism evidence="2">
    <name type="scientific">mine drainage metagenome</name>
    <dbReference type="NCBI Taxonomy" id="410659"/>
    <lineage>
        <taxon>unclassified sequences</taxon>
        <taxon>metagenomes</taxon>
        <taxon>ecological metagenomes</taxon>
    </lineage>
</organism>
<gene>
    <name evidence="2" type="ORF">GALL_96160</name>
</gene>
<evidence type="ECO:0000313" key="2">
    <source>
        <dbReference type="EMBL" id="OIR08117.1"/>
    </source>
</evidence>
<comment type="caution">
    <text evidence="2">The sequence shown here is derived from an EMBL/GenBank/DDBJ whole genome shotgun (WGS) entry which is preliminary data.</text>
</comment>
<evidence type="ECO:0000256" key="1">
    <source>
        <dbReference type="SAM" id="Phobius"/>
    </source>
</evidence>
<sequence>MNESLREALLERHSGSTRTLNAIRRSALPHPRLGLGDFLRELYLPARRAWTLLALAWLLIGSIRVLILPSPAPIEGQKDASALLASLPLHQFDEILHRTGTTR</sequence>
<feature type="transmembrane region" description="Helical" evidence="1">
    <location>
        <begin position="49"/>
        <end position="68"/>
    </location>
</feature>
<name>A0A1J5SVR4_9ZZZZ</name>
<proteinExistence type="predicted"/>
<accession>A0A1J5SVR4</accession>
<keyword evidence="1" id="KW-0472">Membrane</keyword>
<dbReference type="AlphaFoldDB" id="A0A1J5SVR4"/>
<dbReference type="EMBL" id="MLJW01000033">
    <property type="protein sequence ID" value="OIR08117.1"/>
    <property type="molecule type" value="Genomic_DNA"/>
</dbReference>